<dbReference type="NCBIfam" id="NF002074">
    <property type="entry name" value="PRK00913.1-4"/>
    <property type="match status" value="1"/>
</dbReference>
<dbReference type="GO" id="GO:0005737">
    <property type="term" value="C:cytoplasm"/>
    <property type="evidence" value="ECO:0007669"/>
    <property type="project" value="UniProtKB-SubCell"/>
</dbReference>
<keyword evidence="5 8" id="KW-0645">Protease</keyword>
<dbReference type="GO" id="GO:0030145">
    <property type="term" value="F:manganese ion binding"/>
    <property type="evidence" value="ECO:0007669"/>
    <property type="project" value="UniProtKB-UniRule"/>
</dbReference>
<dbReference type="Gene3D" id="3.40.630.10">
    <property type="entry name" value="Zn peptidases"/>
    <property type="match status" value="1"/>
</dbReference>
<evidence type="ECO:0000256" key="4">
    <source>
        <dbReference type="ARBA" id="ARBA00022438"/>
    </source>
</evidence>
<comment type="catalytic activity">
    <reaction evidence="2 8">
        <text>Release of an N-terminal amino acid, preferentially leucine, but not glutamic or aspartic acids.</text>
        <dbReference type="EC" id="3.4.11.10"/>
    </reaction>
</comment>
<dbReference type="PANTHER" id="PTHR11963:SF23">
    <property type="entry name" value="CYTOSOL AMINOPEPTIDASE"/>
    <property type="match status" value="1"/>
</dbReference>
<feature type="binding site" evidence="8">
    <location>
        <position position="345"/>
    </location>
    <ligand>
        <name>Mn(2+)</name>
        <dbReference type="ChEBI" id="CHEBI:29035"/>
        <label>2</label>
    </ligand>
</feature>
<proteinExistence type="inferred from homology"/>
<organism evidence="10">
    <name type="scientific">uncultured Thiotrichaceae bacterium</name>
    <dbReference type="NCBI Taxonomy" id="298394"/>
    <lineage>
        <taxon>Bacteria</taxon>
        <taxon>Pseudomonadati</taxon>
        <taxon>Pseudomonadota</taxon>
        <taxon>Gammaproteobacteria</taxon>
        <taxon>Thiotrichales</taxon>
        <taxon>Thiotrichaceae</taxon>
        <taxon>environmental samples</taxon>
    </lineage>
</organism>
<feature type="active site" evidence="8">
    <location>
        <position position="273"/>
    </location>
</feature>
<feature type="binding site" evidence="8">
    <location>
        <position position="261"/>
    </location>
    <ligand>
        <name>Mn(2+)</name>
        <dbReference type="ChEBI" id="CHEBI:29035"/>
        <label>2</label>
    </ligand>
</feature>
<dbReference type="PROSITE" id="PS00631">
    <property type="entry name" value="CYTOSOL_AP"/>
    <property type="match status" value="1"/>
</dbReference>
<feature type="binding site" evidence="8">
    <location>
        <position position="284"/>
    </location>
    <ligand>
        <name>Mn(2+)</name>
        <dbReference type="ChEBI" id="CHEBI:29035"/>
        <label>2</label>
    </ligand>
</feature>
<dbReference type="HAMAP" id="MF_00181">
    <property type="entry name" value="Cytosol_peptidase_M17"/>
    <property type="match status" value="1"/>
</dbReference>
<protein>
    <recommendedName>
        <fullName evidence="8">Probable cytosol aminopeptidase</fullName>
        <ecNumber evidence="8">3.4.11.1</ecNumber>
    </recommendedName>
    <alternativeName>
        <fullName evidence="8">Leucine aminopeptidase</fullName>
        <shortName evidence="8">LAP</shortName>
        <ecNumber evidence="8">3.4.11.10</ecNumber>
    </alternativeName>
    <alternativeName>
        <fullName evidence="8">Leucyl aminopeptidase</fullName>
    </alternativeName>
</protein>
<evidence type="ECO:0000256" key="1">
    <source>
        <dbReference type="ARBA" id="ARBA00000135"/>
    </source>
</evidence>
<name>A0A6S6TPV4_9GAMM</name>
<dbReference type="SUPFAM" id="SSF53187">
    <property type="entry name" value="Zn-dependent exopeptidases"/>
    <property type="match status" value="1"/>
</dbReference>
<dbReference type="PANTHER" id="PTHR11963">
    <property type="entry name" value="LEUCINE AMINOPEPTIDASE-RELATED"/>
    <property type="match status" value="1"/>
</dbReference>
<feature type="domain" description="Cytosol aminopeptidase" evidence="9">
    <location>
        <begin position="341"/>
        <end position="348"/>
    </location>
</feature>
<dbReference type="AlphaFoldDB" id="A0A6S6TPV4"/>
<evidence type="ECO:0000256" key="3">
    <source>
        <dbReference type="ARBA" id="ARBA00009528"/>
    </source>
</evidence>
<accession>A0A6S6TPV4</accession>
<dbReference type="InterPro" id="IPR043472">
    <property type="entry name" value="Macro_dom-like"/>
</dbReference>
<dbReference type="Pfam" id="PF00883">
    <property type="entry name" value="Peptidase_M17"/>
    <property type="match status" value="1"/>
</dbReference>
<dbReference type="CDD" id="cd00433">
    <property type="entry name" value="Peptidase_M17"/>
    <property type="match status" value="1"/>
</dbReference>
<comment type="catalytic activity">
    <reaction evidence="1 8">
        <text>Release of an N-terminal amino acid, Xaa-|-Yaa-, in which Xaa is preferably Leu, but may be other amino acids including Pro although not Arg or Lys, and Yaa may be Pro. Amino acid amides and methyl esters are also readily hydrolyzed, but rates on arylamides are exceedingly low.</text>
        <dbReference type="EC" id="3.4.11.1"/>
    </reaction>
</comment>
<dbReference type="InterPro" id="IPR023042">
    <property type="entry name" value="Peptidase_M17_leu_NH2_pept"/>
</dbReference>
<dbReference type="EC" id="3.4.11.10" evidence="8"/>
<keyword evidence="8" id="KW-0963">Cytoplasm</keyword>
<keyword evidence="6 8" id="KW-0378">Hydrolase</keyword>
<feature type="binding site" evidence="8">
    <location>
        <position position="266"/>
    </location>
    <ligand>
        <name>Mn(2+)</name>
        <dbReference type="ChEBI" id="CHEBI:29035"/>
        <label>2</label>
    </ligand>
</feature>
<comment type="subcellular location">
    <subcellularLocation>
        <location evidence="8">Cytoplasm</location>
    </subcellularLocation>
</comment>
<evidence type="ECO:0000256" key="2">
    <source>
        <dbReference type="ARBA" id="ARBA00000967"/>
    </source>
</evidence>
<dbReference type="PRINTS" id="PR00481">
    <property type="entry name" value="LAMNOPPTDASE"/>
</dbReference>
<keyword evidence="7 8" id="KW-0464">Manganese</keyword>
<keyword evidence="8" id="KW-0479">Metal-binding</keyword>
<reference evidence="10" key="1">
    <citation type="submission" date="2020-01" db="EMBL/GenBank/DDBJ databases">
        <authorList>
            <person name="Meier V. D."/>
            <person name="Meier V D."/>
        </authorList>
    </citation>
    <scope>NUCLEOTIDE SEQUENCE</scope>
    <source>
        <strain evidence="10">HLG_WM_MAG_07</strain>
    </source>
</reference>
<keyword evidence="4 8" id="KW-0031">Aminopeptidase</keyword>
<feature type="binding site" evidence="8">
    <location>
        <position position="345"/>
    </location>
    <ligand>
        <name>Mn(2+)</name>
        <dbReference type="ChEBI" id="CHEBI:29035"/>
        <label>1</label>
    </ligand>
</feature>
<feature type="active site" evidence="8">
    <location>
        <position position="347"/>
    </location>
</feature>
<feature type="binding site" evidence="8">
    <location>
        <position position="343"/>
    </location>
    <ligand>
        <name>Mn(2+)</name>
        <dbReference type="ChEBI" id="CHEBI:29035"/>
        <label>1</label>
    </ligand>
</feature>
<dbReference type="EMBL" id="CACVAY010000103">
    <property type="protein sequence ID" value="CAA6821305.1"/>
    <property type="molecule type" value="Genomic_DNA"/>
</dbReference>
<comment type="cofactor">
    <cofactor evidence="8">
        <name>Mn(2+)</name>
        <dbReference type="ChEBI" id="CHEBI:29035"/>
    </cofactor>
    <text evidence="8">Binds 2 manganese ions per subunit.</text>
</comment>
<evidence type="ECO:0000256" key="7">
    <source>
        <dbReference type="ARBA" id="ARBA00023211"/>
    </source>
</evidence>
<comment type="similarity">
    <text evidence="3 8">Belongs to the peptidase M17 family.</text>
</comment>
<evidence type="ECO:0000256" key="8">
    <source>
        <dbReference type="HAMAP-Rule" id="MF_00181"/>
    </source>
</evidence>
<dbReference type="InterPro" id="IPR008283">
    <property type="entry name" value="Peptidase_M17_N"/>
</dbReference>
<dbReference type="InterPro" id="IPR011356">
    <property type="entry name" value="Leucine_aapep/pepB"/>
</dbReference>
<dbReference type="Pfam" id="PF02789">
    <property type="entry name" value="Peptidase_M17_N"/>
    <property type="match status" value="1"/>
</dbReference>
<sequence length="486" mass="51470">MNYLFLNKANATDIKTDCLILPVFSNGEQSDAFSAVNSSLDNQLTELFTNGDITGKQGSIEMLYEAPDVEAKRIMLVGCGKRKGFSSTVAGEVMKKVGTRLKGMKVATAMSLLTSGVLDDKDAVTQSVLAFDECFYDFSHYKSTAKAEDANRFETLTVVGVMAEGVGAHAVGVASGKQLAKDLANHPGNVCTPSYLAQTAKQLAEDYADLEVDILGEAEMDELGMGAFMSVSKGSREEGKMISMRYQGGESGARPVVLVGKGITFDTGGISLKPGANMDEMKFDMGGAASVFGTMKAIAAMGLPINVIGVVATAENMPSGHATKPGDIVTAMSGKTIEVLNTDAEGRLVLCDALTYVKKYDPAVVIDIATLTGACIIALGHHISGLISNDDTLADDILQAGKDCQDEAWRLPYNDKYKKQLKSEFADLGNIGGRAAGTITAGCFLSEFAEEYSWAHLDIAGTAWTGKAATGRPVPLLTQFVMNRCD</sequence>
<dbReference type="NCBIfam" id="NF002073">
    <property type="entry name" value="PRK00913.1-2"/>
    <property type="match status" value="1"/>
</dbReference>
<dbReference type="GO" id="GO:0070006">
    <property type="term" value="F:metalloaminopeptidase activity"/>
    <property type="evidence" value="ECO:0007669"/>
    <property type="project" value="InterPro"/>
</dbReference>
<evidence type="ECO:0000256" key="5">
    <source>
        <dbReference type="ARBA" id="ARBA00022670"/>
    </source>
</evidence>
<dbReference type="EC" id="3.4.11.1" evidence="8"/>
<feature type="binding site" evidence="8">
    <location>
        <position position="266"/>
    </location>
    <ligand>
        <name>Mn(2+)</name>
        <dbReference type="ChEBI" id="CHEBI:29035"/>
        <label>1</label>
    </ligand>
</feature>
<comment type="function">
    <text evidence="8">Presumably involved in the processing and regular turnover of intracellular proteins. Catalyzes the removal of unsubstituted N-terminal amino acids from various peptides.</text>
</comment>
<dbReference type="GO" id="GO:0006508">
    <property type="term" value="P:proteolysis"/>
    <property type="evidence" value="ECO:0007669"/>
    <property type="project" value="UniProtKB-KW"/>
</dbReference>
<evidence type="ECO:0000256" key="6">
    <source>
        <dbReference type="ARBA" id="ARBA00022801"/>
    </source>
</evidence>
<dbReference type="SUPFAM" id="SSF52949">
    <property type="entry name" value="Macro domain-like"/>
    <property type="match status" value="1"/>
</dbReference>
<evidence type="ECO:0000259" key="9">
    <source>
        <dbReference type="PROSITE" id="PS00631"/>
    </source>
</evidence>
<gene>
    <name evidence="8" type="primary">pepA</name>
    <name evidence="10" type="ORF">HELGO_WM6043</name>
</gene>
<dbReference type="InterPro" id="IPR000819">
    <property type="entry name" value="Peptidase_M17_C"/>
</dbReference>
<evidence type="ECO:0000313" key="10">
    <source>
        <dbReference type="EMBL" id="CAA6821305.1"/>
    </source>
</evidence>
<dbReference type="Gene3D" id="3.40.220.10">
    <property type="entry name" value="Leucine Aminopeptidase, subunit E, domain 1"/>
    <property type="match status" value="1"/>
</dbReference>